<accession>A0ABW1IHG4</accession>
<name>A0ABW1IHG4_9PSEU</name>
<dbReference type="EMBL" id="JBHSQK010000096">
    <property type="protein sequence ID" value="MFC5952153.1"/>
    <property type="molecule type" value="Genomic_DNA"/>
</dbReference>
<organism evidence="1 2">
    <name type="scientific">Pseudonocardia lutea</name>
    <dbReference type="NCBI Taxonomy" id="2172015"/>
    <lineage>
        <taxon>Bacteria</taxon>
        <taxon>Bacillati</taxon>
        <taxon>Actinomycetota</taxon>
        <taxon>Actinomycetes</taxon>
        <taxon>Pseudonocardiales</taxon>
        <taxon>Pseudonocardiaceae</taxon>
        <taxon>Pseudonocardia</taxon>
    </lineage>
</organism>
<proteinExistence type="predicted"/>
<protein>
    <recommendedName>
        <fullName evidence="3">Mce-associated membrane protein</fullName>
    </recommendedName>
</protein>
<comment type="caution">
    <text evidence="1">The sequence shown here is derived from an EMBL/GenBank/DDBJ whole genome shotgun (WGS) entry which is preliminary data.</text>
</comment>
<evidence type="ECO:0000313" key="1">
    <source>
        <dbReference type="EMBL" id="MFC5952153.1"/>
    </source>
</evidence>
<evidence type="ECO:0000313" key="2">
    <source>
        <dbReference type="Proteomes" id="UP001596119"/>
    </source>
</evidence>
<reference evidence="2" key="1">
    <citation type="journal article" date="2019" name="Int. J. Syst. Evol. Microbiol.">
        <title>The Global Catalogue of Microorganisms (GCM) 10K type strain sequencing project: providing services to taxonomists for standard genome sequencing and annotation.</title>
        <authorList>
            <consortium name="The Broad Institute Genomics Platform"/>
            <consortium name="The Broad Institute Genome Sequencing Center for Infectious Disease"/>
            <person name="Wu L."/>
            <person name="Ma J."/>
        </authorList>
    </citation>
    <scope>NUCLEOTIDE SEQUENCE [LARGE SCALE GENOMIC DNA]</scope>
    <source>
        <strain evidence="2">CGMCC 4.7397</strain>
    </source>
</reference>
<evidence type="ECO:0008006" key="3">
    <source>
        <dbReference type="Google" id="ProtNLM"/>
    </source>
</evidence>
<keyword evidence="2" id="KW-1185">Reference proteome</keyword>
<gene>
    <name evidence="1" type="ORF">ACFQH9_28200</name>
</gene>
<dbReference type="Proteomes" id="UP001596119">
    <property type="component" value="Unassembled WGS sequence"/>
</dbReference>
<dbReference type="RefSeq" id="WP_379570780.1">
    <property type="nucleotide sequence ID" value="NZ_JBHSQK010000096.1"/>
</dbReference>
<sequence length="200" mass="21625">MRIEQRTNANNRRAALARLGAVLHYCRPRAYPLAAATAICVASIAGCSQTSPSNPPPPPTPTASSSDALAVYAEFWRLSQLAMQAPRSQDWSVPLATVARSQALDDLLLEVRNYASLSAHVDGSVTVAPQLDPTSVPTMDRVAVLDCIDLSGSRLVSDTGSGVLDDEQNQSTRYRYRAELAREGERWFVERTAPALAEPC</sequence>